<reference evidence="1" key="2">
    <citation type="submission" date="2020-11" db="EMBL/GenBank/DDBJ databases">
        <authorList>
            <person name="McCartney M.A."/>
            <person name="Auch B."/>
            <person name="Kono T."/>
            <person name="Mallez S."/>
            <person name="Becker A."/>
            <person name="Gohl D.M."/>
            <person name="Silverstein K.A.T."/>
            <person name="Koren S."/>
            <person name="Bechman K.B."/>
            <person name="Herman A."/>
            <person name="Abrahante J.E."/>
            <person name="Garbe J."/>
        </authorList>
    </citation>
    <scope>NUCLEOTIDE SEQUENCE</scope>
    <source>
        <strain evidence="1">Duluth1</strain>
        <tissue evidence="1">Whole animal</tissue>
    </source>
</reference>
<dbReference type="Proteomes" id="UP000828390">
    <property type="component" value="Unassembled WGS sequence"/>
</dbReference>
<evidence type="ECO:0000313" key="2">
    <source>
        <dbReference type="Proteomes" id="UP000828390"/>
    </source>
</evidence>
<sequence length="50" mass="5043">MAPARGPQPLWVSGGSLTDTAPSVVRTWPACGGGKKLQPGFVVSSSGSQM</sequence>
<name>A0A9D4D3I2_DREPO</name>
<protein>
    <submittedName>
        <fullName evidence="1">Uncharacterized protein</fullName>
    </submittedName>
</protein>
<dbReference type="EMBL" id="JAIWYP010000011">
    <property type="protein sequence ID" value="KAH3737254.1"/>
    <property type="molecule type" value="Genomic_DNA"/>
</dbReference>
<gene>
    <name evidence="1" type="ORF">DPMN_043837</name>
</gene>
<organism evidence="1 2">
    <name type="scientific">Dreissena polymorpha</name>
    <name type="common">Zebra mussel</name>
    <name type="synonym">Mytilus polymorpha</name>
    <dbReference type="NCBI Taxonomy" id="45954"/>
    <lineage>
        <taxon>Eukaryota</taxon>
        <taxon>Metazoa</taxon>
        <taxon>Spiralia</taxon>
        <taxon>Lophotrochozoa</taxon>
        <taxon>Mollusca</taxon>
        <taxon>Bivalvia</taxon>
        <taxon>Autobranchia</taxon>
        <taxon>Heteroconchia</taxon>
        <taxon>Euheterodonta</taxon>
        <taxon>Imparidentia</taxon>
        <taxon>Neoheterodontei</taxon>
        <taxon>Myida</taxon>
        <taxon>Dreissenoidea</taxon>
        <taxon>Dreissenidae</taxon>
        <taxon>Dreissena</taxon>
    </lineage>
</organism>
<keyword evidence="2" id="KW-1185">Reference proteome</keyword>
<proteinExistence type="predicted"/>
<comment type="caution">
    <text evidence="1">The sequence shown here is derived from an EMBL/GenBank/DDBJ whole genome shotgun (WGS) entry which is preliminary data.</text>
</comment>
<accession>A0A9D4D3I2</accession>
<dbReference type="AlphaFoldDB" id="A0A9D4D3I2"/>
<evidence type="ECO:0000313" key="1">
    <source>
        <dbReference type="EMBL" id="KAH3737254.1"/>
    </source>
</evidence>
<reference evidence="1" key="1">
    <citation type="journal article" date="2019" name="bioRxiv">
        <title>The Genome of the Zebra Mussel, Dreissena polymorpha: A Resource for Invasive Species Research.</title>
        <authorList>
            <person name="McCartney M.A."/>
            <person name="Auch B."/>
            <person name="Kono T."/>
            <person name="Mallez S."/>
            <person name="Zhang Y."/>
            <person name="Obille A."/>
            <person name="Becker A."/>
            <person name="Abrahante J.E."/>
            <person name="Garbe J."/>
            <person name="Badalamenti J.P."/>
            <person name="Herman A."/>
            <person name="Mangelson H."/>
            <person name="Liachko I."/>
            <person name="Sullivan S."/>
            <person name="Sone E.D."/>
            <person name="Koren S."/>
            <person name="Silverstein K.A.T."/>
            <person name="Beckman K.B."/>
            <person name="Gohl D.M."/>
        </authorList>
    </citation>
    <scope>NUCLEOTIDE SEQUENCE</scope>
    <source>
        <strain evidence="1">Duluth1</strain>
        <tissue evidence="1">Whole animal</tissue>
    </source>
</reference>